<sequence length="68" mass="7329">MNNTPINAVDCSPVLMAARRAEKAGAVPFASVQAVSAQAGFSYIREAQMKKARRIRQAFIKFGCGGRI</sequence>
<evidence type="ECO:0000313" key="2">
    <source>
        <dbReference type="Proteomes" id="UP000239990"/>
    </source>
</evidence>
<evidence type="ECO:0000313" key="1">
    <source>
        <dbReference type="EMBL" id="PPA76831.1"/>
    </source>
</evidence>
<protein>
    <submittedName>
        <fullName evidence="1">Uncharacterized protein</fullName>
    </submittedName>
</protein>
<name>A0A2S5GVH4_9BURK</name>
<dbReference type="AlphaFoldDB" id="A0A2S5GVH4"/>
<reference evidence="1 2" key="1">
    <citation type="submission" date="2018-02" db="EMBL/GenBank/DDBJ databases">
        <title>Draft Genome of Achromobacter spanius stain 6.</title>
        <authorList>
            <person name="Gunasekera T.S."/>
            <person name="Radwan O."/>
            <person name="Ruiz O.N."/>
        </authorList>
    </citation>
    <scope>NUCLEOTIDE SEQUENCE [LARGE SCALE GENOMIC DNA]</scope>
    <source>
        <strain evidence="1 2">6</strain>
    </source>
</reference>
<proteinExistence type="predicted"/>
<organism evidence="1 2">
    <name type="scientific">Achromobacter spanius</name>
    <dbReference type="NCBI Taxonomy" id="217203"/>
    <lineage>
        <taxon>Bacteria</taxon>
        <taxon>Pseudomonadati</taxon>
        <taxon>Pseudomonadota</taxon>
        <taxon>Betaproteobacteria</taxon>
        <taxon>Burkholderiales</taxon>
        <taxon>Alcaligenaceae</taxon>
        <taxon>Achromobacter</taxon>
    </lineage>
</organism>
<dbReference type="EMBL" id="PREU01000003">
    <property type="protein sequence ID" value="PPA76831.1"/>
    <property type="molecule type" value="Genomic_DNA"/>
</dbReference>
<gene>
    <name evidence="1" type="ORF">C4E15_08685</name>
</gene>
<dbReference type="RefSeq" id="WP_104143176.1">
    <property type="nucleotide sequence ID" value="NZ_PREU01000003.1"/>
</dbReference>
<accession>A0A2S5GVH4</accession>
<dbReference type="Proteomes" id="UP000239990">
    <property type="component" value="Unassembled WGS sequence"/>
</dbReference>
<comment type="caution">
    <text evidence="1">The sequence shown here is derived from an EMBL/GenBank/DDBJ whole genome shotgun (WGS) entry which is preliminary data.</text>
</comment>